<comment type="caution">
    <text evidence="2">The sequence shown here is derived from an EMBL/GenBank/DDBJ whole genome shotgun (WGS) entry which is preliminary data.</text>
</comment>
<dbReference type="AlphaFoldDB" id="W7TLK3"/>
<evidence type="ECO:0000256" key="1">
    <source>
        <dbReference type="ARBA" id="ARBA00007099"/>
    </source>
</evidence>
<accession>W7TLK3</accession>
<dbReference type="PANTHER" id="PTHR13225:SF3">
    <property type="entry name" value="UPF0489 PROTEIN C5ORF22"/>
    <property type="match status" value="1"/>
</dbReference>
<sequence length="256" mass="28098">MEPEGRKALNLRVCTADDHKTLFSVPPVVQGGWVLDICLDYFSTQNPFLVALEEDQGPAAREAVLAYFQAPHFRRKEALEAVPEEVKAEMAAFLRLTRELINLFEVSGVSMTNERVTAIREELDPLMGSNLPRETSQSVTNAFVEVLARGDSALFEILRSLGGHCASLPSHCSSWEEIDAMIVQTAKAVEGLCQAYGCPPSVVFLARSVRDGYTPPSIGDALQEKVLDALRNIQLLGPLRVLAHYLALEEEESGGE</sequence>
<dbReference type="Proteomes" id="UP000019335">
    <property type="component" value="Unassembled WGS sequence"/>
</dbReference>
<dbReference type="InterPro" id="IPR024131">
    <property type="entry name" value="UPF0489"/>
</dbReference>
<reference evidence="2 3" key="1">
    <citation type="journal article" date="2014" name="Mol. Plant">
        <title>Chromosome Scale Genome Assembly and Transcriptome Profiling of Nannochloropsis gaditana in Nitrogen Depletion.</title>
        <authorList>
            <person name="Corteggiani Carpinelli E."/>
            <person name="Telatin A."/>
            <person name="Vitulo N."/>
            <person name="Forcato C."/>
            <person name="D'Angelo M."/>
            <person name="Schiavon R."/>
            <person name="Vezzi A."/>
            <person name="Giacometti G.M."/>
            <person name="Morosinotto T."/>
            <person name="Valle G."/>
        </authorList>
    </citation>
    <scope>NUCLEOTIDE SEQUENCE [LARGE SCALE GENOMIC DNA]</scope>
    <source>
        <strain evidence="2 3">B-31</strain>
    </source>
</reference>
<name>W7TLK3_9STRA</name>
<keyword evidence="3" id="KW-1185">Reference proteome</keyword>
<comment type="similarity">
    <text evidence="1">Belongs to the UPF0489 family.</text>
</comment>
<proteinExistence type="inferred from homology"/>
<dbReference type="OrthoDB" id="418142at2759"/>
<gene>
    <name evidence="2" type="ORF">Naga_100075g29</name>
</gene>
<dbReference type="PANTHER" id="PTHR13225">
    <property type="entry name" value="MISEXPRESSION SUPPRESSOR OF RAS 6"/>
    <property type="match status" value="1"/>
</dbReference>
<evidence type="ECO:0000313" key="2">
    <source>
        <dbReference type="EMBL" id="EWM21336.1"/>
    </source>
</evidence>
<protein>
    <submittedName>
        <fullName evidence="2">Uncharacterized protein</fullName>
    </submittedName>
</protein>
<evidence type="ECO:0000313" key="3">
    <source>
        <dbReference type="Proteomes" id="UP000019335"/>
    </source>
</evidence>
<dbReference type="EMBL" id="AZIL01002512">
    <property type="protein sequence ID" value="EWM21336.1"/>
    <property type="molecule type" value="Genomic_DNA"/>
</dbReference>
<organism evidence="2 3">
    <name type="scientific">Nannochloropsis gaditana</name>
    <dbReference type="NCBI Taxonomy" id="72520"/>
    <lineage>
        <taxon>Eukaryota</taxon>
        <taxon>Sar</taxon>
        <taxon>Stramenopiles</taxon>
        <taxon>Ochrophyta</taxon>
        <taxon>Eustigmatophyceae</taxon>
        <taxon>Eustigmatales</taxon>
        <taxon>Monodopsidaceae</taxon>
        <taxon>Nannochloropsis</taxon>
    </lineage>
</organism>